<reference evidence="3 4" key="1">
    <citation type="submission" date="2020-08" db="EMBL/GenBank/DDBJ databases">
        <title>Plant Genome Project.</title>
        <authorList>
            <person name="Zhang R.-G."/>
        </authorList>
    </citation>
    <scope>NUCLEOTIDE SEQUENCE [LARGE SCALE GENOMIC DNA]</scope>
    <source>
        <tissue evidence="3">Rhizome</tissue>
    </source>
</reference>
<dbReference type="EMBL" id="JACMSC010000015">
    <property type="protein sequence ID" value="KAG6487211.1"/>
    <property type="molecule type" value="Genomic_DNA"/>
</dbReference>
<dbReference type="AlphaFoldDB" id="A0A8J5FX13"/>
<feature type="region of interest" description="Disordered" evidence="1">
    <location>
        <begin position="132"/>
        <end position="155"/>
    </location>
</feature>
<keyword evidence="2" id="KW-1133">Transmembrane helix</keyword>
<name>A0A8J5FX13_ZINOF</name>
<accession>A0A8J5FX13</accession>
<keyword evidence="4" id="KW-1185">Reference proteome</keyword>
<keyword evidence="2" id="KW-0472">Membrane</keyword>
<feature type="transmembrane region" description="Helical" evidence="2">
    <location>
        <begin position="78"/>
        <end position="99"/>
    </location>
</feature>
<evidence type="ECO:0000313" key="4">
    <source>
        <dbReference type="Proteomes" id="UP000734854"/>
    </source>
</evidence>
<evidence type="ECO:0000313" key="3">
    <source>
        <dbReference type="EMBL" id="KAG6487211.1"/>
    </source>
</evidence>
<proteinExistence type="predicted"/>
<evidence type="ECO:0000256" key="1">
    <source>
        <dbReference type="SAM" id="MobiDB-lite"/>
    </source>
</evidence>
<organism evidence="3 4">
    <name type="scientific">Zingiber officinale</name>
    <name type="common">Ginger</name>
    <name type="synonym">Amomum zingiber</name>
    <dbReference type="NCBI Taxonomy" id="94328"/>
    <lineage>
        <taxon>Eukaryota</taxon>
        <taxon>Viridiplantae</taxon>
        <taxon>Streptophyta</taxon>
        <taxon>Embryophyta</taxon>
        <taxon>Tracheophyta</taxon>
        <taxon>Spermatophyta</taxon>
        <taxon>Magnoliopsida</taxon>
        <taxon>Liliopsida</taxon>
        <taxon>Zingiberales</taxon>
        <taxon>Zingiberaceae</taxon>
        <taxon>Zingiber</taxon>
    </lineage>
</organism>
<comment type="caution">
    <text evidence="3">The sequence shown here is derived from an EMBL/GenBank/DDBJ whole genome shotgun (WGS) entry which is preliminary data.</text>
</comment>
<sequence length="205" mass="21484">MAATTASSLLAANEMASSLLAAGEGAACVGKRERKIQFRLVSTNCAELLGLSAFYLPPLFCCTTPPNVSPPCSSLRSLMAFFASFLFFLLLLSSPLPLADSFSVSGAGRGSVRDGRHGRVRAFKPRPWIYSGEGSGSRHGGSRLVRGKGRRGKNAGGAFSAMLPRGFVPPSDSSWCHNGSPQSAALFCSGKLASPPPQPTRCLNC</sequence>
<gene>
    <name evidence="3" type="ORF">ZIOFF_055794</name>
</gene>
<protein>
    <submittedName>
        <fullName evidence="3">Uncharacterized protein</fullName>
    </submittedName>
</protein>
<dbReference type="Proteomes" id="UP000734854">
    <property type="component" value="Unassembled WGS sequence"/>
</dbReference>
<evidence type="ECO:0000256" key="2">
    <source>
        <dbReference type="SAM" id="Phobius"/>
    </source>
</evidence>
<keyword evidence="2" id="KW-0812">Transmembrane</keyword>